<gene>
    <name evidence="1" type="ORF">KME28_10775</name>
</gene>
<reference evidence="1" key="2">
    <citation type="journal article" date="2022" name="Microbiol. Resour. Announc.">
        <title>Metagenome Sequencing to Explore Phylogenomics of Terrestrial Cyanobacteria.</title>
        <authorList>
            <person name="Ward R.D."/>
            <person name="Stajich J.E."/>
            <person name="Johansen J.R."/>
            <person name="Huntemann M."/>
            <person name="Clum A."/>
            <person name="Foster B."/>
            <person name="Foster B."/>
            <person name="Roux S."/>
            <person name="Palaniappan K."/>
            <person name="Varghese N."/>
            <person name="Mukherjee S."/>
            <person name="Reddy T.B.K."/>
            <person name="Daum C."/>
            <person name="Copeland A."/>
            <person name="Chen I.A."/>
            <person name="Ivanova N.N."/>
            <person name="Kyrpides N.C."/>
            <person name="Shapiro N."/>
            <person name="Eloe-Fadrosh E.A."/>
            <person name="Pietrasiak N."/>
        </authorList>
    </citation>
    <scope>NUCLEOTIDE SEQUENCE</scope>
    <source>
        <strain evidence="1">HA4357-MV3</strain>
    </source>
</reference>
<accession>A0A9E3H8A3</accession>
<sequence>MSKNTEDVFVDVLENKPKSVVEKYLQNPFSIAWSKLATLTQPVRSRTAEVQEDEQSEEDRLDFIQDRCLYRPFTDRIDPSLYYAIFFPHQNL</sequence>
<reference evidence="1" key="1">
    <citation type="submission" date="2021-05" db="EMBL/GenBank/DDBJ databases">
        <authorList>
            <person name="Pietrasiak N."/>
            <person name="Ward R."/>
            <person name="Stajich J.E."/>
            <person name="Kurbessoian T."/>
        </authorList>
    </citation>
    <scope>NUCLEOTIDE SEQUENCE</scope>
    <source>
        <strain evidence="1">HA4357-MV3</strain>
    </source>
</reference>
<comment type="caution">
    <text evidence="1">The sequence shown here is derived from an EMBL/GenBank/DDBJ whole genome shotgun (WGS) entry which is preliminary data.</text>
</comment>
<evidence type="ECO:0000313" key="1">
    <source>
        <dbReference type="EMBL" id="MBW4432189.1"/>
    </source>
</evidence>
<dbReference type="AlphaFoldDB" id="A0A9E3H8A3"/>
<evidence type="ECO:0000313" key="2">
    <source>
        <dbReference type="Proteomes" id="UP000813215"/>
    </source>
</evidence>
<dbReference type="EMBL" id="JAHHHW010000082">
    <property type="protein sequence ID" value="MBW4432189.1"/>
    <property type="molecule type" value="Genomic_DNA"/>
</dbReference>
<dbReference type="Proteomes" id="UP000813215">
    <property type="component" value="Unassembled WGS sequence"/>
</dbReference>
<name>A0A9E3H8A3_9NOST</name>
<protein>
    <submittedName>
        <fullName evidence="1">Uncharacterized protein</fullName>
    </submittedName>
</protein>
<proteinExistence type="predicted"/>
<organism evidence="1 2">
    <name type="scientific">Pelatocladus maniniholoensis HA4357-MV3</name>
    <dbReference type="NCBI Taxonomy" id="1117104"/>
    <lineage>
        <taxon>Bacteria</taxon>
        <taxon>Bacillati</taxon>
        <taxon>Cyanobacteriota</taxon>
        <taxon>Cyanophyceae</taxon>
        <taxon>Nostocales</taxon>
        <taxon>Nostocaceae</taxon>
        <taxon>Pelatocladus</taxon>
    </lineage>
</organism>